<dbReference type="Gene3D" id="1.25.40.10">
    <property type="entry name" value="Tetratricopeptide repeat domain"/>
    <property type="match status" value="3"/>
</dbReference>
<dbReference type="AlphaFoldDB" id="A0A1W1YZX5"/>
<gene>
    <name evidence="4" type="ORF">SAMN05660703_1009</name>
</gene>
<feature type="signal peptide" evidence="2">
    <location>
        <begin position="1"/>
        <end position="19"/>
    </location>
</feature>
<name>A0A1W1YZX5_9FLAO</name>
<protein>
    <submittedName>
        <fullName evidence="4">CHAT domain-containing protein</fullName>
    </submittedName>
</protein>
<dbReference type="InterPro" id="IPR024983">
    <property type="entry name" value="CHAT_dom"/>
</dbReference>
<evidence type="ECO:0000256" key="2">
    <source>
        <dbReference type="SAM" id="SignalP"/>
    </source>
</evidence>
<keyword evidence="1" id="KW-0812">Transmembrane</keyword>
<evidence type="ECO:0000259" key="3">
    <source>
        <dbReference type="Pfam" id="PF12770"/>
    </source>
</evidence>
<dbReference type="EMBL" id="FWXO01000001">
    <property type="protein sequence ID" value="SMC41686.1"/>
    <property type="molecule type" value="Genomic_DNA"/>
</dbReference>
<dbReference type="STRING" id="504486.SAMN05660703_1009"/>
<dbReference type="OrthoDB" id="9771112at2"/>
<keyword evidence="1" id="KW-1133">Transmembrane helix</keyword>
<proteinExistence type="predicted"/>
<dbReference type="PANTHER" id="PTHR10098">
    <property type="entry name" value="RAPSYN-RELATED"/>
    <property type="match status" value="1"/>
</dbReference>
<keyword evidence="5" id="KW-1185">Reference proteome</keyword>
<dbReference type="Pfam" id="PF12770">
    <property type="entry name" value="CHAT"/>
    <property type="match status" value="1"/>
</dbReference>
<keyword evidence="1" id="KW-0472">Membrane</keyword>
<feature type="domain" description="CHAT" evidence="3">
    <location>
        <begin position="740"/>
        <end position="1037"/>
    </location>
</feature>
<keyword evidence="2" id="KW-0732">Signal</keyword>
<evidence type="ECO:0000313" key="4">
    <source>
        <dbReference type="EMBL" id="SMC41686.1"/>
    </source>
</evidence>
<dbReference type="Proteomes" id="UP000192360">
    <property type="component" value="Unassembled WGS sequence"/>
</dbReference>
<sequence>MGPYLKCLFLFFMGLVCFATTSAQTKNLKDINYIKTLIEQDSILKAETELDLQINRFKSQKNYDTLVHYIYDLGKLSILKNMAFDNAIQLSEDITNATKNKQSLSTLNLELAKLYFEQNNISKAYEFGQKSKIYAQQLSNKNALVETEYYLGDYSMKMGDIPNLEKHMRNANAIINQNKGKPYNITARVLNLMGAVMFFSSKQDSSVYYFEHALKNIENLPNNLENKYYLPAAINGNLFLIKLNQGKHSEARKLVENSLILNQKFLSQTKNHPLLPRVKRNIALGYTNLSSLFYDLGDYDRSDYITELSYGFVKQNFPPKTEEYVTTTLAVAEVQSAKLEFENALKYLREAELCIENMEGDNFRLRAYLYNDYGATYYKQKDLIKALLYYEKSDFFHEKSYPGVYDSNRLYQTMNLGILLGEMGEQEKAINYVKNAYNYVVKENGEDNYLTNALLLTLATITFNNQDYEQTLKWCNKSFGIYNNNAEKKGYDKLHFEEKKAELILLYAKSKYYLNNDKSILFLENSLSEIEEAISIIESRKSVISSLESVNTLIENNKDIFDFAKTLNLKLYELTKNTKYLNKLVSLHESALYNRIRTRLNINNGMTFADVPKEVIAKENAIRSKLNIKIEEEEDQEAAIETVLNSNIEWAQFLETIKKEYPKYYKMRYGTIGESLEYLQDKITLNTSVIRYLFIDEELYAFVLKKESQKLIKLDYGSVKNHIEQLHKNQYQLGKTNDLLFELYQALWKPFAAEITTKNIVIIPDGDLYNLSFETLTPNKIKSFKELATNSLLAKYNISYNYSLYLLEQNKNSIKYKNSFIAFAPEFNDRMKESYKLAITDSLNLDKTYLTLLQQPFNVNLAKVNAKLFDGDYFLNENSTENIFKQNASEHKIIHIGTHAESNNISPELSRLIFAKNVSDANEDGSLYTYEIYDTSLNSNLAILTACETGKPTYQAGEGMISLAHAFNYAGSESILTSLWKVDERSTSEIVELFYKYINKGKPKDEALRLAKLDYINTIDGRTLAPQFWAGLVLMGDTSPIIIANNTNWIYWIIGVVLLIILGLFFKNRIRST</sequence>
<evidence type="ECO:0000313" key="5">
    <source>
        <dbReference type="Proteomes" id="UP000192360"/>
    </source>
</evidence>
<reference evidence="4 5" key="1">
    <citation type="submission" date="2017-04" db="EMBL/GenBank/DDBJ databases">
        <authorList>
            <person name="Afonso C.L."/>
            <person name="Miller P.J."/>
            <person name="Scott M.A."/>
            <person name="Spackman E."/>
            <person name="Goraichik I."/>
            <person name="Dimitrov K.M."/>
            <person name="Suarez D.L."/>
            <person name="Swayne D.E."/>
        </authorList>
    </citation>
    <scope>NUCLEOTIDE SEQUENCE [LARGE SCALE GENOMIC DNA]</scope>
    <source>
        <strain evidence="4 5">DSM 21164</strain>
    </source>
</reference>
<feature type="transmembrane region" description="Helical" evidence="1">
    <location>
        <begin position="1049"/>
        <end position="1066"/>
    </location>
</feature>
<organism evidence="4 5">
    <name type="scientific">Cellulophaga tyrosinoxydans</name>
    <dbReference type="NCBI Taxonomy" id="504486"/>
    <lineage>
        <taxon>Bacteria</taxon>
        <taxon>Pseudomonadati</taxon>
        <taxon>Bacteroidota</taxon>
        <taxon>Flavobacteriia</taxon>
        <taxon>Flavobacteriales</taxon>
        <taxon>Flavobacteriaceae</taxon>
        <taxon>Cellulophaga</taxon>
    </lineage>
</organism>
<dbReference type="SUPFAM" id="SSF48452">
    <property type="entry name" value="TPR-like"/>
    <property type="match status" value="2"/>
</dbReference>
<feature type="chain" id="PRO_5012890452" evidence="2">
    <location>
        <begin position="20"/>
        <end position="1073"/>
    </location>
</feature>
<dbReference type="PANTHER" id="PTHR10098:SF108">
    <property type="entry name" value="TETRATRICOPEPTIDE REPEAT PROTEIN 28"/>
    <property type="match status" value="1"/>
</dbReference>
<dbReference type="RefSeq" id="WP_084060289.1">
    <property type="nucleotide sequence ID" value="NZ_FWXO01000001.1"/>
</dbReference>
<accession>A0A1W1YZX5</accession>
<evidence type="ECO:0000256" key="1">
    <source>
        <dbReference type="SAM" id="Phobius"/>
    </source>
</evidence>
<dbReference type="InterPro" id="IPR011990">
    <property type="entry name" value="TPR-like_helical_dom_sf"/>
</dbReference>